<evidence type="ECO:0000256" key="1">
    <source>
        <dbReference type="ARBA" id="ARBA00012494"/>
    </source>
</evidence>
<evidence type="ECO:0000259" key="9">
    <source>
        <dbReference type="PROSITE" id="PS50525"/>
    </source>
</evidence>
<reference evidence="10" key="1">
    <citation type="submission" date="2016-08" db="EMBL/GenBank/DDBJ databases">
        <title>Molecular Characterization of the Araguari virus isolated in Amazon Region.</title>
        <authorList>
            <person name="Silva E.V.P."/>
            <person name="Silva S.P."/>
            <person name="Travassos da Rosa A.P.A."/>
            <person name="Tesh R.B."/>
            <person name="Cruz A.C.R."/>
            <person name="Vasconcelos P.F.C."/>
            <person name="Nunes M.R.T."/>
        </authorList>
    </citation>
    <scope>NUCLEOTIDE SEQUENCE</scope>
    <source>
        <strain evidence="10">BeAn174214</strain>
    </source>
</reference>
<evidence type="ECO:0000256" key="8">
    <source>
        <dbReference type="RuleBase" id="RU004330"/>
    </source>
</evidence>
<evidence type="ECO:0000256" key="2">
    <source>
        <dbReference type="ARBA" id="ARBA00020035"/>
    </source>
</evidence>
<feature type="domain" description="RdRp catalytic" evidence="9">
    <location>
        <begin position="310"/>
        <end position="510"/>
    </location>
</feature>
<dbReference type="EC" id="2.7.7.48" evidence="1 8"/>
<dbReference type="InterPro" id="IPR007099">
    <property type="entry name" value="RNA-dir_pol_NSvirus"/>
</dbReference>
<dbReference type="RefSeq" id="YP_010840456.1">
    <property type="nucleotide sequence ID" value="NC_078730.1"/>
</dbReference>
<keyword evidence="4" id="KW-0808">Transferase</keyword>
<protein>
    <recommendedName>
        <fullName evidence="2 8">RNA-directed RNA polymerase catalytic subunit</fullName>
        <ecNumber evidence="1 8">2.7.7.48</ecNumber>
    </recommendedName>
</protein>
<dbReference type="EMBL" id="KX670390">
    <property type="protein sequence ID" value="ASR92124.1"/>
    <property type="molecule type" value="Viral_cRNA"/>
</dbReference>
<evidence type="ECO:0000256" key="4">
    <source>
        <dbReference type="ARBA" id="ARBA00022679"/>
    </source>
</evidence>
<dbReference type="GO" id="GO:0003968">
    <property type="term" value="F:RNA-directed RNA polymerase activity"/>
    <property type="evidence" value="ECO:0007669"/>
    <property type="project" value="UniProtKB-KW"/>
</dbReference>
<keyword evidence="3 8" id="KW-0696">RNA-directed RNA polymerase</keyword>
<dbReference type="Pfam" id="PF00602">
    <property type="entry name" value="Flu_PB1"/>
    <property type="match status" value="1"/>
</dbReference>
<evidence type="ECO:0000256" key="3">
    <source>
        <dbReference type="ARBA" id="ARBA00022484"/>
    </source>
</evidence>
<dbReference type="GO" id="GO:0000166">
    <property type="term" value="F:nucleotide binding"/>
    <property type="evidence" value="ECO:0007669"/>
    <property type="project" value="UniProtKB-KW"/>
</dbReference>
<dbReference type="GO" id="GO:0003723">
    <property type="term" value="F:RNA binding"/>
    <property type="evidence" value="ECO:0007669"/>
    <property type="project" value="InterPro"/>
</dbReference>
<dbReference type="PROSITE" id="PS50525">
    <property type="entry name" value="RDRP_SSRNA_NEG_SEG"/>
    <property type="match status" value="1"/>
</dbReference>
<evidence type="ECO:0000256" key="5">
    <source>
        <dbReference type="ARBA" id="ARBA00022695"/>
    </source>
</evidence>
<dbReference type="GeneID" id="80557367"/>
<proteinExistence type="predicted"/>
<keyword evidence="11" id="KW-1185">Reference proteome</keyword>
<dbReference type="Proteomes" id="UP001055348">
    <property type="component" value="Genome"/>
</dbReference>
<keyword evidence="7" id="KW-0693">Viral RNA replication</keyword>
<accession>A0A343FNE1</accession>
<evidence type="ECO:0000313" key="10">
    <source>
        <dbReference type="EMBL" id="ASR92124.1"/>
    </source>
</evidence>
<evidence type="ECO:0000313" key="11">
    <source>
        <dbReference type="Proteomes" id="UP001055348"/>
    </source>
</evidence>
<organism evidence="10">
    <name type="scientific">Araguari virus</name>
    <dbReference type="NCBI Taxonomy" id="352236"/>
    <lineage>
        <taxon>Viruses</taxon>
        <taxon>Riboviria</taxon>
        <taxon>Orthornavirae</taxon>
        <taxon>Negarnaviricota</taxon>
        <taxon>Polyploviricotina</taxon>
        <taxon>Insthoviricetes</taxon>
        <taxon>Articulavirales</taxon>
        <taxon>Orthomyxoviridae</taxon>
        <taxon>Quaranjavirus</taxon>
        <taxon>Quaranjavirus araguariense</taxon>
    </lineage>
</organism>
<name>A0A343FNE1_9ORTO</name>
<evidence type="ECO:0000256" key="6">
    <source>
        <dbReference type="ARBA" id="ARBA00022741"/>
    </source>
</evidence>
<sequence length="774" mass="88356">MIQLNSFLVSTLLKRGFTREEKEKLIGQYPIGTENTGLGAISFLYKYVNVPPLAVGVSAPKTAESVLRSFEYNQLPQQGLGGRPRQFWLNSDGVYPYNEVCANFSLAAAREMHQDFLKSNYKMIDQVTCEIYERLKRTNADILTKGKQTWDPINKRSVPSASAFKEMVTVFRMNLGTMGFSVLDFLEAFHMMLMKDKIFYSRRVTEEITVRVRREGVITREKKPIVKSKNERPSTNEEVRETLMGWATSFCSYLKSKERGKLKRRAIASANPILRMFLWVVEEFHLALGKIVESSTISIGGEEKKAKIITTLDSIRAFDLIIQATEDATKWNECLAPENFCLMHEIWWARSTRRDLGLPEPPKCAQVLRDIFRQTFYLLSKKKIYLGQGHLIHNLEHSARLKWTPEFKIYMNEKTKEWFEKAEKHIDKEGYLHAPYGMLMGMLNAGSTTLALPATSWRLEEGMDCKTVRSSDDSMTIFSADSVPKLHRNINRFYDNLRLLGVNISHKKTRFFQAKFGEYTSAYQDGDFTAQFGVETAALRPEGNNPPDDFHSVASQTATSLRAGNMNFIGAQFRIGIGIDNVRRLYKINRVKNKRPGVRDEVVLLADGGPCPWNFSNCHLQEVPLKMRKAEGCEQSEKYLEIVMNPDNPFTADAAEITSFSRELNTLVDTALEIPRNLFHTLRRSNATQRSLLRKEDNEYTRDCNNAMKLFEDVIPASLIQVPTGPQKMSRVMADVIRSQASALKTVGEDFTDEELAEIAEAIKTLENVEPEEF</sequence>
<dbReference type="KEGG" id="vg:80557367"/>
<keyword evidence="6" id="KW-0547">Nucleotide-binding</keyword>
<keyword evidence="5" id="KW-0548">Nucleotidyltransferase</keyword>
<dbReference type="InterPro" id="IPR001407">
    <property type="entry name" value="RNA_pol_PB1_influenza"/>
</dbReference>
<evidence type="ECO:0000256" key="7">
    <source>
        <dbReference type="ARBA" id="ARBA00022953"/>
    </source>
</evidence>
<comment type="catalytic activity">
    <reaction evidence="8">
        <text>RNA(n) + a ribonucleoside 5'-triphosphate = RNA(n+1) + diphosphate</text>
        <dbReference type="Rhea" id="RHEA:21248"/>
        <dbReference type="Rhea" id="RHEA-COMP:14527"/>
        <dbReference type="Rhea" id="RHEA-COMP:17342"/>
        <dbReference type="ChEBI" id="CHEBI:33019"/>
        <dbReference type="ChEBI" id="CHEBI:61557"/>
        <dbReference type="ChEBI" id="CHEBI:140395"/>
        <dbReference type="EC" id="2.7.7.48"/>
    </reaction>
</comment>
<dbReference type="GO" id="GO:0039694">
    <property type="term" value="P:viral RNA genome replication"/>
    <property type="evidence" value="ECO:0007669"/>
    <property type="project" value="InterPro"/>
</dbReference>